<evidence type="ECO:0008006" key="3">
    <source>
        <dbReference type="Google" id="ProtNLM"/>
    </source>
</evidence>
<feature type="non-terminal residue" evidence="1">
    <location>
        <position position="185"/>
    </location>
</feature>
<gene>
    <name evidence="1" type="ORF">CR513_42008</name>
</gene>
<dbReference type="AlphaFoldDB" id="A0A371FHR5"/>
<keyword evidence="2" id="KW-1185">Reference proteome</keyword>
<accession>A0A371FHR5</accession>
<dbReference type="EMBL" id="QJKJ01009063">
    <property type="protein sequence ID" value="RDX77801.1"/>
    <property type="molecule type" value="Genomic_DNA"/>
</dbReference>
<organism evidence="1 2">
    <name type="scientific">Mucuna pruriens</name>
    <name type="common">Velvet bean</name>
    <name type="synonym">Dolichos pruriens</name>
    <dbReference type="NCBI Taxonomy" id="157652"/>
    <lineage>
        <taxon>Eukaryota</taxon>
        <taxon>Viridiplantae</taxon>
        <taxon>Streptophyta</taxon>
        <taxon>Embryophyta</taxon>
        <taxon>Tracheophyta</taxon>
        <taxon>Spermatophyta</taxon>
        <taxon>Magnoliopsida</taxon>
        <taxon>eudicotyledons</taxon>
        <taxon>Gunneridae</taxon>
        <taxon>Pentapetalae</taxon>
        <taxon>rosids</taxon>
        <taxon>fabids</taxon>
        <taxon>Fabales</taxon>
        <taxon>Fabaceae</taxon>
        <taxon>Papilionoideae</taxon>
        <taxon>50 kb inversion clade</taxon>
        <taxon>NPAAA clade</taxon>
        <taxon>indigoferoid/millettioid clade</taxon>
        <taxon>Phaseoleae</taxon>
        <taxon>Mucuna</taxon>
    </lineage>
</organism>
<protein>
    <recommendedName>
        <fullName evidence="3">Retrotransposon gag domain-containing protein</fullName>
    </recommendedName>
</protein>
<name>A0A371FHR5_MUCPR</name>
<evidence type="ECO:0000313" key="2">
    <source>
        <dbReference type="Proteomes" id="UP000257109"/>
    </source>
</evidence>
<sequence>MSYIQRIKAKPRVTSNMDAIITQEMKEWRDTKPFMQGSKVLTRSSFYLLYDLDPEIEITLRRLRKVRNTVVSNSSSSNSDHSNFATNDSDSFEYNSVNTSCCIQYPQLEPAQTYELKSGLIPLLPKFHGLAEEDPHKQLKEIQVVFSTMRPQGIPEDYIKMKAFPFFLDGATKDWLYLQPVLFNT</sequence>
<dbReference type="OrthoDB" id="1305902at2759"/>
<proteinExistence type="predicted"/>
<evidence type="ECO:0000313" key="1">
    <source>
        <dbReference type="EMBL" id="RDX77801.1"/>
    </source>
</evidence>
<dbReference type="Proteomes" id="UP000257109">
    <property type="component" value="Unassembled WGS sequence"/>
</dbReference>
<comment type="caution">
    <text evidence="1">The sequence shown here is derived from an EMBL/GenBank/DDBJ whole genome shotgun (WGS) entry which is preliminary data.</text>
</comment>
<reference evidence="1" key="1">
    <citation type="submission" date="2018-05" db="EMBL/GenBank/DDBJ databases">
        <title>Draft genome of Mucuna pruriens seed.</title>
        <authorList>
            <person name="Nnadi N.E."/>
            <person name="Vos R."/>
            <person name="Hasami M.H."/>
            <person name="Devisetty U.K."/>
            <person name="Aguiy J.C."/>
        </authorList>
    </citation>
    <scope>NUCLEOTIDE SEQUENCE [LARGE SCALE GENOMIC DNA]</scope>
    <source>
        <strain evidence="1">JCA_2017</strain>
    </source>
</reference>